<feature type="domain" description="Hemerythrin-like" evidence="2">
    <location>
        <begin position="10"/>
        <end position="131"/>
    </location>
</feature>
<organism evidence="3 4">
    <name type="scientific">Pseudoxanthomonas winnipegensis</name>
    <dbReference type="NCBI Taxonomy" id="2480810"/>
    <lineage>
        <taxon>Bacteria</taxon>
        <taxon>Pseudomonadati</taxon>
        <taxon>Pseudomonadota</taxon>
        <taxon>Gammaproteobacteria</taxon>
        <taxon>Lysobacterales</taxon>
        <taxon>Lysobacteraceae</taxon>
        <taxon>Pseudoxanthomonas</taxon>
    </lineage>
</organism>
<comment type="caution">
    <text evidence="3">The sequence shown here is derived from an EMBL/GenBank/DDBJ whole genome shotgun (WGS) entry which is preliminary data.</text>
</comment>
<reference evidence="3 4" key="1">
    <citation type="submission" date="2019-02" db="EMBL/GenBank/DDBJ databases">
        <title>WGS of Pseudoxanthomonas species novum from clinical isolates.</title>
        <authorList>
            <person name="Bernier A.-M."/>
            <person name="Bernard K."/>
            <person name="Vachon A."/>
        </authorList>
    </citation>
    <scope>NUCLEOTIDE SEQUENCE [LARGE SCALE GENOMIC DNA]</scope>
    <source>
        <strain evidence="3 4">NML171200</strain>
    </source>
</reference>
<dbReference type="EMBL" id="SHMC01000013">
    <property type="protein sequence ID" value="TAA19097.1"/>
    <property type="molecule type" value="Genomic_DNA"/>
</dbReference>
<dbReference type="PANTHER" id="PTHR35585">
    <property type="entry name" value="HHE DOMAIN PROTEIN (AFU_ORTHOLOGUE AFUA_4G00730)"/>
    <property type="match status" value="1"/>
</dbReference>
<proteinExistence type="predicted"/>
<dbReference type="Gene3D" id="1.20.120.520">
    <property type="entry name" value="nmb1532 protein domain like"/>
    <property type="match status" value="1"/>
</dbReference>
<dbReference type="Proteomes" id="UP000292627">
    <property type="component" value="Unassembled WGS sequence"/>
</dbReference>
<dbReference type="InterPro" id="IPR012312">
    <property type="entry name" value="Hemerythrin-like"/>
</dbReference>
<dbReference type="RefSeq" id="WP_130553179.1">
    <property type="nucleotide sequence ID" value="NZ_SHMC01000013.1"/>
</dbReference>
<protein>
    <submittedName>
        <fullName evidence="3">Hemerythrin domain-containing protein</fullName>
    </submittedName>
</protein>
<accession>A0A4Q8L419</accession>
<sequence length="178" mass="19692">MATASTQGDILKTLRSEHDELRTLFEQINETTDRAKKTRTELLSKVEEGLLPHAKWEEEVFYPALRERADRDGKKAIAEAYLEHHAVEAVVIPEVKSAAVDTPEFAGAAKVFGEQIDHHASEEESTVFKLARELFSREELAQFAEDYAQWKASASGLASIGAEKLKGAAKGAVRAMSH</sequence>
<dbReference type="Pfam" id="PF01814">
    <property type="entry name" value="Hemerythrin"/>
    <property type="match status" value="1"/>
</dbReference>
<feature type="coiled-coil region" evidence="1">
    <location>
        <begin position="11"/>
        <end position="41"/>
    </location>
</feature>
<dbReference type="PANTHER" id="PTHR35585:SF1">
    <property type="entry name" value="HHE DOMAIN PROTEIN (AFU_ORTHOLOGUE AFUA_4G00730)"/>
    <property type="match status" value="1"/>
</dbReference>
<evidence type="ECO:0000313" key="4">
    <source>
        <dbReference type="Proteomes" id="UP000292627"/>
    </source>
</evidence>
<gene>
    <name evidence="3" type="ORF">EA660_19920</name>
</gene>
<evidence type="ECO:0000313" key="3">
    <source>
        <dbReference type="EMBL" id="TAA19097.1"/>
    </source>
</evidence>
<evidence type="ECO:0000259" key="2">
    <source>
        <dbReference type="Pfam" id="PF01814"/>
    </source>
</evidence>
<keyword evidence="1" id="KW-0175">Coiled coil</keyword>
<name>A0A4Q8L419_9GAMM</name>
<evidence type="ECO:0000256" key="1">
    <source>
        <dbReference type="SAM" id="Coils"/>
    </source>
</evidence>
<dbReference type="OrthoDB" id="9793637at2"/>
<dbReference type="AlphaFoldDB" id="A0A4Q8L419"/>